<keyword evidence="2 5" id="KW-0378">Hydrolase</keyword>
<accession>A0A9E7EZS8</accession>
<feature type="region of interest" description="Disordered" evidence="4">
    <location>
        <begin position="68"/>
        <end position="114"/>
    </location>
</feature>
<evidence type="ECO:0000256" key="2">
    <source>
        <dbReference type="ARBA" id="ARBA00022801"/>
    </source>
</evidence>
<dbReference type="Pfam" id="PF01981">
    <property type="entry name" value="PTH2"/>
    <property type="match status" value="1"/>
</dbReference>
<evidence type="ECO:0000313" key="6">
    <source>
        <dbReference type="Proteomes" id="UP001055439"/>
    </source>
</evidence>
<comment type="catalytic activity">
    <reaction evidence="3">
        <text>an N-acyl-L-alpha-aminoacyl-tRNA + H2O = an N-acyl-L-amino acid + a tRNA + H(+)</text>
        <dbReference type="Rhea" id="RHEA:54448"/>
        <dbReference type="Rhea" id="RHEA-COMP:10123"/>
        <dbReference type="Rhea" id="RHEA-COMP:13883"/>
        <dbReference type="ChEBI" id="CHEBI:15377"/>
        <dbReference type="ChEBI" id="CHEBI:15378"/>
        <dbReference type="ChEBI" id="CHEBI:59874"/>
        <dbReference type="ChEBI" id="CHEBI:78442"/>
        <dbReference type="ChEBI" id="CHEBI:138191"/>
        <dbReference type="EC" id="3.1.1.29"/>
    </reaction>
</comment>
<dbReference type="InterPro" id="IPR002833">
    <property type="entry name" value="PTH2"/>
</dbReference>
<proteinExistence type="predicted"/>
<gene>
    <name evidence="5" type="ORF">MUK42_27077</name>
</gene>
<dbReference type="GO" id="GO:0004045">
    <property type="term" value="F:peptidyl-tRNA hydrolase activity"/>
    <property type="evidence" value="ECO:0007669"/>
    <property type="project" value="UniProtKB-EC"/>
</dbReference>
<protein>
    <recommendedName>
        <fullName evidence="1">peptidyl-tRNA hydrolase</fullName>
        <ecNumber evidence="1">3.1.1.29</ecNumber>
    </recommendedName>
</protein>
<feature type="compositionally biased region" description="Basic and acidic residues" evidence="4">
    <location>
        <begin position="68"/>
        <end position="78"/>
    </location>
</feature>
<feature type="compositionally biased region" description="Basic and acidic residues" evidence="4">
    <location>
        <begin position="104"/>
        <end position="114"/>
    </location>
</feature>
<dbReference type="PANTHER" id="PTHR46194">
    <property type="entry name" value="PEPTIDYL-TRNA HYDROLASE PTRHD1-RELATED"/>
    <property type="match status" value="1"/>
</dbReference>
<sequence length="197" mass="22332">MHKLCSTKCLNEPLTNVTLEVKGETQLRNLANKLKKEGIDHKLWVQQPEDLPTCLTTRPCPKLTLEFPVERQPSDESRSPFQNHNAKSKPPPHPLATLSPTQPEESREKNMKQEEKELPVYATFLFYLVTRRRAQWEQEYFLVVLRQTGRKQSRSAFSTSVAITVPPHKGQLPGALCVPSTFSSSPHTNAKHIALVA</sequence>
<name>A0A9E7EZS8_9LILI</name>
<evidence type="ECO:0000256" key="3">
    <source>
        <dbReference type="ARBA" id="ARBA00048707"/>
    </source>
</evidence>
<dbReference type="InterPro" id="IPR023476">
    <property type="entry name" value="Pep_tRNA_hydro_II_dom_sf"/>
</dbReference>
<dbReference type="OrthoDB" id="201213at2759"/>
<dbReference type="PANTHER" id="PTHR46194:SF1">
    <property type="entry name" value="PEPTIDYL-TRNA HYDROLASE PTRHD1-RELATED"/>
    <property type="match status" value="1"/>
</dbReference>
<reference evidence="5" key="1">
    <citation type="submission" date="2022-05" db="EMBL/GenBank/DDBJ databases">
        <title>The Musa troglodytarum L. genome provides insights into the mechanism of non-climacteric behaviour and enrichment of carotenoids.</title>
        <authorList>
            <person name="Wang J."/>
        </authorList>
    </citation>
    <scope>NUCLEOTIDE SEQUENCE</scope>
    <source>
        <tissue evidence="5">Leaf</tissue>
    </source>
</reference>
<evidence type="ECO:0000256" key="1">
    <source>
        <dbReference type="ARBA" id="ARBA00013260"/>
    </source>
</evidence>
<keyword evidence="6" id="KW-1185">Reference proteome</keyword>
<dbReference type="InterPro" id="IPR042237">
    <property type="entry name" value="PTRHD1"/>
</dbReference>
<dbReference type="EC" id="3.1.1.29" evidence="1"/>
<dbReference type="EMBL" id="CP097504">
    <property type="protein sequence ID" value="URD86066.1"/>
    <property type="molecule type" value="Genomic_DNA"/>
</dbReference>
<evidence type="ECO:0000313" key="5">
    <source>
        <dbReference type="EMBL" id="URD86066.1"/>
    </source>
</evidence>
<organism evidence="5 6">
    <name type="scientific">Musa troglodytarum</name>
    <name type="common">fe'i banana</name>
    <dbReference type="NCBI Taxonomy" id="320322"/>
    <lineage>
        <taxon>Eukaryota</taxon>
        <taxon>Viridiplantae</taxon>
        <taxon>Streptophyta</taxon>
        <taxon>Embryophyta</taxon>
        <taxon>Tracheophyta</taxon>
        <taxon>Spermatophyta</taxon>
        <taxon>Magnoliopsida</taxon>
        <taxon>Liliopsida</taxon>
        <taxon>Zingiberales</taxon>
        <taxon>Musaceae</taxon>
        <taxon>Musa</taxon>
    </lineage>
</organism>
<dbReference type="SUPFAM" id="SSF102462">
    <property type="entry name" value="Peptidyl-tRNA hydrolase II"/>
    <property type="match status" value="1"/>
</dbReference>
<dbReference type="Proteomes" id="UP001055439">
    <property type="component" value="Chromosome 2"/>
</dbReference>
<evidence type="ECO:0000256" key="4">
    <source>
        <dbReference type="SAM" id="MobiDB-lite"/>
    </source>
</evidence>
<dbReference type="AlphaFoldDB" id="A0A9E7EZS8"/>